<dbReference type="Gene3D" id="2.40.37.20">
    <property type="entry name" value="D-serine dehydratase-like domain"/>
    <property type="match status" value="1"/>
</dbReference>
<comment type="similarity">
    <text evidence="1">Belongs to the DSD1 family.</text>
</comment>
<organism evidence="5 6">
    <name type="scientific">Alkalisalibacterium limincola</name>
    <dbReference type="NCBI Taxonomy" id="2699169"/>
    <lineage>
        <taxon>Bacteria</taxon>
        <taxon>Pseudomonadati</taxon>
        <taxon>Pseudomonadota</taxon>
        <taxon>Gammaproteobacteria</taxon>
        <taxon>Lysobacterales</taxon>
        <taxon>Lysobacteraceae</taxon>
        <taxon>Alkalisalibacterium</taxon>
    </lineage>
</organism>
<evidence type="ECO:0000259" key="4">
    <source>
        <dbReference type="SMART" id="SM01119"/>
    </source>
</evidence>
<dbReference type="InterPro" id="IPR051466">
    <property type="entry name" value="D-amino_acid_metab_enzyme"/>
</dbReference>
<dbReference type="PANTHER" id="PTHR28004">
    <property type="entry name" value="ZGC:162816-RELATED"/>
    <property type="match status" value="1"/>
</dbReference>
<evidence type="ECO:0000256" key="1">
    <source>
        <dbReference type="ARBA" id="ARBA00005323"/>
    </source>
</evidence>
<keyword evidence="2" id="KW-0456">Lyase</keyword>
<dbReference type="InterPro" id="IPR042208">
    <property type="entry name" value="D-ser_dehydrat-like_sf"/>
</dbReference>
<feature type="domain" description="D-serine dehydratase-like" evidence="4">
    <location>
        <begin position="248"/>
        <end position="354"/>
    </location>
</feature>
<feature type="region of interest" description="Disordered" evidence="3">
    <location>
        <begin position="384"/>
        <end position="426"/>
    </location>
</feature>
<dbReference type="Pfam" id="PF14031">
    <property type="entry name" value="D-ser_dehydrat"/>
    <property type="match status" value="1"/>
</dbReference>
<evidence type="ECO:0000313" key="5">
    <source>
        <dbReference type="EMBL" id="TXK62111.1"/>
    </source>
</evidence>
<dbReference type="Gene3D" id="3.20.20.10">
    <property type="entry name" value="Alanine racemase"/>
    <property type="match status" value="1"/>
</dbReference>
<sequence>MTAIACPELRLDESRARANLQRMRDRAAAAGVRFRPHFKTHQSHAVGRWFREQGIGAITVSSAAMAHYFADDGWQDITIAFPYHPGMHADVEALAARCRVVGITLADSAALDGVRFTRPVDAWVKVDVGSARTGFPADAVDELQALVDALSGRGDLRLRGLLAHAGHSYGARGRTQVAQVHESSLALLRRLRDSLQTGERTLEISIGDTPTCSTQSEFPGAAEIRPGNFIFYDLTQWQIGACSLEDIAVAMACPVVSRHPARGQLVVHGGAVHFSRDAMEFEGERIFGLGVAAEDRGWGELLPDVRLVALSQEHGIVQAPAELIEAVRPGDPLLFLPVHSCLTADAMGAYRLGTGELVEMKPRLVWPGPSMAMQRNAIGPAAVEVRPRSARPPAARRHAARQPGTRARPCAPRLPFPAPGGSVPAP</sequence>
<dbReference type="Proteomes" id="UP000321248">
    <property type="component" value="Unassembled WGS sequence"/>
</dbReference>
<dbReference type="SUPFAM" id="SSF51419">
    <property type="entry name" value="PLP-binding barrel"/>
    <property type="match status" value="1"/>
</dbReference>
<dbReference type="EMBL" id="VRTS01000006">
    <property type="protein sequence ID" value="TXK62111.1"/>
    <property type="molecule type" value="Genomic_DNA"/>
</dbReference>
<gene>
    <name evidence="5" type="ORF">FU658_09710</name>
</gene>
<evidence type="ECO:0000256" key="3">
    <source>
        <dbReference type="SAM" id="MobiDB-lite"/>
    </source>
</evidence>
<evidence type="ECO:0000313" key="6">
    <source>
        <dbReference type="Proteomes" id="UP000321248"/>
    </source>
</evidence>
<comment type="caution">
    <text evidence="5">The sequence shown here is derived from an EMBL/GenBank/DDBJ whole genome shotgun (WGS) entry which is preliminary data.</text>
</comment>
<dbReference type="InterPro" id="IPR026956">
    <property type="entry name" value="D-ser_dehydrat-like_dom"/>
</dbReference>
<dbReference type="Pfam" id="PF01168">
    <property type="entry name" value="Ala_racemase_N"/>
    <property type="match status" value="1"/>
</dbReference>
<dbReference type="OrthoDB" id="9772497at2"/>
<reference evidence="5 6" key="1">
    <citation type="submission" date="2019-08" db="EMBL/GenBank/DDBJ databases">
        <authorList>
            <person name="Karlyshev A.V."/>
        </authorList>
    </citation>
    <scope>NUCLEOTIDE SEQUENCE [LARGE SCALE GENOMIC DNA]</scope>
    <source>
        <strain evidence="5 6">Alg18-2.2</strain>
    </source>
</reference>
<proteinExistence type="inferred from homology"/>
<dbReference type="InterPro" id="IPR001608">
    <property type="entry name" value="Ala_racemase_N"/>
</dbReference>
<dbReference type="RefSeq" id="WP_147891904.1">
    <property type="nucleotide sequence ID" value="NZ_VRTS01000006.1"/>
</dbReference>
<dbReference type="GO" id="GO:0036088">
    <property type="term" value="P:D-serine catabolic process"/>
    <property type="evidence" value="ECO:0007669"/>
    <property type="project" value="TreeGrafter"/>
</dbReference>
<evidence type="ECO:0000256" key="2">
    <source>
        <dbReference type="ARBA" id="ARBA00023239"/>
    </source>
</evidence>
<protein>
    <submittedName>
        <fullName evidence="5">Alanine racemase</fullName>
    </submittedName>
</protein>
<dbReference type="PANTHER" id="PTHR28004:SF2">
    <property type="entry name" value="D-SERINE DEHYDRATASE"/>
    <property type="match status" value="1"/>
</dbReference>
<dbReference type="SMART" id="SM01119">
    <property type="entry name" value="D-ser_dehydrat"/>
    <property type="match status" value="1"/>
</dbReference>
<dbReference type="AlphaFoldDB" id="A0A5C8KQQ2"/>
<keyword evidence="6" id="KW-1185">Reference proteome</keyword>
<dbReference type="InterPro" id="IPR029066">
    <property type="entry name" value="PLP-binding_barrel"/>
</dbReference>
<dbReference type="GO" id="GO:0008721">
    <property type="term" value="F:D-serine ammonia-lyase activity"/>
    <property type="evidence" value="ECO:0007669"/>
    <property type="project" value="TreeGrafter"/>
</dbReference>
<accession>A0A5C8KQQ2</accession>
<name>A0A5C8KQQ2_9GAMM</name>